<dbReference type="OrthoDB" id="10006946at2759"/>
<keyword evidence="13" id="KW-1185">Reference proteome</keyword>
<dbReference type="Pfam" id="PF08030">
    <property type="entry name" value="NAD_binding_6"/>
    <property type="match status" value="1"/>
</dbReference>
<dbReference type="Proteomes" id="UP000737391">
    <property type="component" value="Unassembled WGS sequence"/>
</dbReference>
<feature type="transmembrane region" description="Helical" evidence="9">
    <location>
        <begin position="210"/>
        <end position="231"/>
    </location>
</feature>
<organism evidence="12 13">
    <name type="scientific">Fusarium agapanthi</name>
    <dbReference type="NCBI Taxonomy" id="1803897"/>
    <lineage>
        <taxon>Eukaryota</taxon>
        <taxon>Fungi</taxon>
        <taxon>Dikarya</taxon>
        <taxon>Ascomycota</taxon>
        <taxon>Pezizomycotina</taxon>
        <taxon>Sordariomycetes</taxon>
        <taxon>Hypocreomycetidae</taxon>
        <taxon>Hypocreales</taxon>
        <taxon>Nectriaceae</taxon>
        <taxon>Fusarium</taxon>
        <taxon>Fusarium fujikuroi species complex</taxon>
    </lineage>
</organism>
<feature type="domain" description="Ferric reductase NAD binding" evidence="11">
    <location>
        <begin position="455"/>
        <end position="631"/>
    </location>
</feature>
<dbReference type="InterPro" id="IPR039261">
    <property type="entry name" value="FNR_nucleotide-bd"/>
</dbReference>
<keyword evidence="4 9" id="KW-1133">Transmembrane helix</keyword>
<feature type="domain" description="Ferric oxidoreductase" evidence="10">
    <location>
        <begin position="205"/>
        <end position="319"/>
    </location>
</feature>
<gene>
    <name evidence="12" type="ORF">FAGAP_11940</name>
</gene>
<dbReference type="AlphaFoldDB" id="A0A9P5B0H4"/>
<evidence type="ECO:0000256" key="2">
    <source>
        <dbReference type="ARBA" id="ARBA00022448"/>
    </source>
</evidence>
<dbReference type="GO" id="GO:0006879">
    <property type="term" value="P:intracellular iron ion homeostasis"/>
    <property type="evidence" value="ECO:0007669"/>
    <property type="project" value="TreeGrafter"/>
</dbReference>
<dbReference type="GO" id="GO:0006826">
    <property type="term" value="P:iron ion transport"/>
    <property type="evidence" value="ECO:0007669"/>
    <property type="project" value="TreeGrafter"/>
</dbReference>
<feature type="transmembrane region" description="Helical" evidence="9">
    <location>
        <begin position="170"/>
        <end position="190"/>
    </location>
</feature>
<accession>A0A9P5B0H4</accession>
<evidence type="ECO:0000256" key="8">
    <source>
        <dbReference type="SAM" id="MobiDB-lite"/>
    </source>
</evidence>
<keyword evidence="6" id="KW-0406">Ion transport</keyword>
<evidence type="ECO:0000256" key="5">
    <source>
        <dbReference type="ARBA" id="ARBA00023002"/>
    </source>
</evidence>
<keyword evidence="3 9" id="KW-0812">Transmembrane</keyword>
<dbReference type="InterPro" id="IPR051410">
    <property type="entry name" value="Ferric/Cupric_Reductase"/>
</dbReference>
<evidence type="ECO:0000256" key="6">
    <source>
        <dbReference type="ARBA" id="ARBA00023065"/>
    </source>
</evidence>
<name>A0A9P5B0H4_9HYPO</name>
<evidence type="ECO:0000259" key="10">
    <source>
        <dbReference type="Pfam" id="PF01794"/>
    </source>
</evidence>
<proteinExistence type="predicted"/>
<dbReference type="SFLD" id="SFLDG01168">
    <property type="entry name" value="Ferric_reductase_subgroup_(FRE"/>
    <property type="match status" value="1"/>
</dbReference>
<dbReference type="InterPro" id="IPR013130">
    <property type="entry name" value="Fe3_Rdtase_TM_dom"/>
</dbReference>
<dbReference type="SFLD" id="SFLDS00052">
    <property type="entry name" value="Ferric_Reductase_Domain"/>
    <property type="match status" value="1"/>
</dbReference>
<dbReference type="InterPro" id="IPR013121">
    <property type="entry name" value="Fe_red_NAD-bd_6"/>
</dbReference>
<evidence type="ECO:0000259" key="11">
    <source>
        <dbReference type="Pfam" id="PF08030"/>
    </source>
</evidence>
<protein>
    <submittedName>
        <fullName evidence="12">Ferric-chelate reductase</fullName>
    </submittedName>
</protein>
<comment type="caution">
    <text evidence="12">The sequence shown here is derived from an EMBL/GenBank/DDBJ whole genome shotgun (WGS) entry which is preliminary data.</text>
</comment>
<dbReference type="GO" id="GO:0000293">
    <property type="term" value="F:ferric-chelate reductase activity"/>
    <property type="evidence" value="ECO:0007669"/>
    <property type="project" value="TreeGrafter"/>
</dbReference>
<keyword evidence="7 9" id="KW-0472">Membrane</keyword>
<evidence type="ECO:0000256" key="9">
    <source>
        <dbReference type="SAM" id="Phobius"/>
    </source>
</evidence>
<dbReference type="PANTHER" id="PTHR32361:SF9">
    <property type="entry name" value="FERRIC REDUCTASE TRANSMEMBRANE COMPONENT 3-RELATED"/>
    <property type="match status" value="1"/>
</dbReference>
<dbReference type="Pfam" id="PF01794">
    <property type="entry name" value="Ferric_reduct"/>
    <property type="match status" value="1"/>
</dbReference>
<feature type="transmembrane region" description="Helical" evidence="9">
    <location>
        <begin position="278"/>
        <end position="297"/>
    </location>
</feature>
<dbReference type="Gene3D" id="3.40.50.80">
    <property type="entry name" value="Nucleotide-binding domain of ferredoxin-NADP reductase (FNR) module"/>
    <property type="match status" value="1"/>
</dbReference>
<evidence type="ECO:0000256" key="7">
    <source>
        <dbReference type="ARBA" id="ARBA00023136"/>
    </source>
</evidence>
<dbReference type="SUPFAM" id="SSF52343">
    <property type="entry name" value="Ferredoxin reductase-like, C-terminal NADP-linked domain"/>
    <property type="match status" value="1"/>
</dbReference>
<comment type="subcellular location">
    <subcellularLocation>
        <location evidence="1">Membrane</location>
        <topology evidence="1">Multi-pass membrane protein</topology>
    </subcellularLocation>
</comment>
<evidence type="ECO:0000256" key="1">
    <source>
        <dbReference type="ARBA" id="ARBA00004141"/>
    </source>
</evidence>
<dbReference type="EMBL" id="LUFC02001181">
    <property type="protein sequence ID" value="KAF4481690.1"/>
    <property type="molecule type" value="Genomic_DNA"/>
</dbReference>
<dbReference type="GO" id="GO:0005886">
    <property type="term" value="C:plasma membrane"/>
    <property type="evidence" value="ECO:0007669"/>
    <property type="project" value="TreeGrafter"/>
</dbReference>
<feature type="transmembrane region" description="Helical" evidence="9">
    <location>
        <begin position="111"/>
        <end position="132"/>
    </location>
</feature>
<evidence type="ECO:0000256" key="4">
    <source>
        <dbReference type="ARBA" id="ARBA00022989"/>
    </source>
</evidence>
<sequence>MIHASSRDLWTHNHSQINFWHQSHADQSTCISVDGKVSVIRVTKSMATPTSFSPLSAVNTTSSSSSYLNLFANSTLKLHPHFDLKMSGGSTHPDPVFAAKLARRQQLNYDAMVVFAAAMTAFYFTICIAILLRRLCVDLGASRKPNAATAIFRRLRASALGNIARLPSGGYTLAIFGYLIINAVVTLTYLDNDNMPLLSNMASRTGWMAIANLLIVVLLSLKNTPIVIFMTSSYERLNILHRITGYTTLIFAIVHSCSYAAVFGAQDFLQRLLAREEIFGMVAMGSFLVLGFAGAVLRTWWYELFYYLHVVFWILAIIMTGLHQPEPGKKVLYVIFASAGIWVLERVIRLARIIVNSTNNTVTLTPLPNGGTRVTLAKAPYGSSSGKHGFLWIPGVRTVETHPFTMVATDPLEFVVAAHDGFTRALHKCALGCPGITLKGSVEGPYGNHPDVKGYDKVMLIAGGSGASFTVGAALDMLKRLETDAEVDIEFVWMIRKPTYFTWFADHVETLHRDHRVETKIYVTRASETEIVPQKQRSTRSHASSSSTFVESDPEKDGLSHVDTTRLSLGIEKSEVLSPAINASLSDIFHVGRPDVASLVKELIESTPSDKRVLVMGCGPRTLMSAVQNAAADCIVENRAGVELHLEQFGW</sequence>
<dbReference type="GO" id="GO:0015677">
    <property type="term" value="P:copper ion import"/>
    <property type="evidence" value="ECO:0007669"/>
    <property type="project" value="TreeGrafter"/>
</dbReference>
<evidence type="ECO:0000256" key="3">
    <source>
        <dbReference type="ARBA" id="ARBA00022692"/>
    </source>
</evidence>
<evidence type="ECO:0000313" key="13">
    <source>
        <dbReference type="Proteomes" id="UP000737391"/>
    </source>
</evidence>
<keyword evidence="2" id="KW-0813">Transport</keyword>
<dbReference type="CDD" id="cd06186">
    <property type="entry name" value="NOX_Duox_like_FAD_NADP"/>
    <property type="match status" value="1"/>
</dbReference>
<dbReference type="PANTHER" id="PTHR32361">
    <property type="entry name" value="FERRIC/CUPRIC REDUCTASE TRANSMEMBRANE COMPONENT"/>
    <property type="match status" value="1"/>
</dbReference>
<feature type="region of interest" description="Disordered" evidence="8">
    <location>
        <begin position="532"/>
        <end position="561"/>
    </location>
</feature>
<feature type="transmembrane region" description="Helical" evidence="9">
    <location>
        <begin position="243"/>
        <end position="266"/>
    </location>
</feature>
<reference evidence="12" key="1">
    <citation type="submission" date="2020-01" db="EMBL/GenBank/DDBJ databases">
        <title>Identification and distribution of gene clusters putatively required for synthesis of sphingolipid metabolism inhibitors in phylogenetically diverse species of the filamentous fungus Fusarium.</title>
        <authorList>
            <person name="Kim H.-S."/>
            <person name="Busman M."/>
            <person name="Brown D.W."/>
            <person name="Divon H."/>
            <person name="Uhlig S."/>
            <person name="Proctor R.H."/>
        </authorList>
    </citation>
    <scope>NUCLEOTIDE SEQUENCE</scope>
    <source>
        <strain evidence="12">NRRL 31653</strain>
    </source>
</reference>
<feature type="transmembrane region" description="Helical" evidence="9">
    <location>
        <begin position="304"/>
        <end position="325"/>
    </location>
</feature>
<evidence type="ECO:0000313" key="12">
    <source>
        <dbReference type="EMBL" id="KAF4481690.1"/>
    </source>
</evidence>
<keyword evidence="5" id="KW-0560">Oxidoreductase</keyword>